<proteinExistence type="predicted"/>
<keyword evidence="3" id="KW-1185">Reference proteome</keyword>
<name>A0A0K1Q6S8_9BACT</name>
<evidence type="ECO:0000313" key="3">
    <source>
        <dbReference type="Proteomes" id="UP000064967"/>
    </source>
</evidence>
<feature type="compositionally biased region" description="Basic and acidic residues" evidence="1">
    <location>
        <begin position="7"/>
        <end position="19"/>
    </location>
</feature>
<dbReference type="KEGG" id="llu:AKJ09_08015"/>
<reference evidence="2 3" key="1">
    <citation type="submission" date="2015-08" db="EMBL/GenBank/DDBJ databases">
        <authorList>
            <person name="Babu N.S."/>
            <person name="Beckwith C.J."/>
            <person name="Beseler K.G."/>
            <person name="Brison A."/>
            <person name="Carone J.V."/>
            <person name="Caskin T.P."/>
            <person name="Diamond M."/>
            <person name="Durham M.E."/>
            <person name="Foxe J.M."/>
            <person name="Go M."/>
            <person name="Henderson B.A."/>
            <person name="Jones I.B."/>
            <person name="McGettigan J.A."/>
            <person name="Micheletti S.J."/>
            <person name="Nasrallah M.E."/>
            <person name="Ortiz D."/>
            <person name="Piller C.R."/>
            <person name="Privatt S.R."/>
            <person name="Schneider S.L."/>
            <person name="Sharp S."/>
            <person name="Smith T.C."/>
            <person name="Stanton J.D."/>
            <person name="Ullery H.E."/>
            <person name="Wilson R.J."/>
            <person name="Serrano M.G."/>
            <person name="Buck G."/>
            <person name="Lee V."/>
            <person name="Wang Y."/>
            <person name="Carvalho R."/>
            <person name="Voegtly L."/>
            <person name="Shi R."/>
            <person name="Duckworth R."/>
            <person name="Johnson A."/>
            <person name="Loviza R."/>
            <person name="Walstead R."/>
            <person name="Shah Z."/>
            <person name="Kiflezghi M."/>
            <person name="Wade K."/>
            <person name="Ball S.L."/>
            <person name="Bradley K.W."/>
            <person name="Asai D.J."/>
            <person name="Bowman C.A."/>
            <person name="Russell D.A."/>
            <person name="Pope W.H."/>
            <person name="Jacobs-Sera D."/>
            <person name="Hendrix R.W."/>
            <person name="Hatfull G.F."/>
        </authorList>
    </citation>
    <scope>NUCLEOTIDE SEQUENCE [LARGE SCALE GENOMIC DNA]</scope>
    <source>
        <strain evidence="2 3">DSM 27648</strain>
    </source>
</reference>
<dbReference type="AlphaFoldDB" id="A0A0K1Q6S8"/>
<protein>
    <submittedName>
        <fullName evidence="2">Uncharacterized protein</fullName>
    </submittedName>
</protein>
<evidence type="ECO:0000313" key="2">
    <source>
        <dbReference type="EMBL" id="AKV01352.1"/>
    </source>
</evidence>
<organism evidence="2 3">
    <name type="scientific">Labilithrix luteola</name>
    <dbReference type="NCBI Taxonomy" id="1391654"/>
    <lineage>
        <taxon>Bacteria</taxon>
        <taxon>Pseudomonadati</taxon>
        <taxon>Myxococcota</taxon>
        <taxon>Polyangia</taxon>
        <taxon>Polyangiales</taxon>
        <taxon>Labilitrichaceae</taxon>
        <taxon>Labilithrix</taxon>
    </lineage>
</organism>
<sequence length="60" mass="6528">MFANSSENKRRWETKRRASDVVSYPTTNEIADPGASSTSKACEAHQATGALGHSSQDKCR</sequence>
<feature type="compositionally biased region" description="Polar residues" evidence="1">
    <location>
        <begin position="24"/>
        <end position="40"/>
    </location>
</feature>
<dbReference type="EMBL" id="CP012333">
    <property type="protein sequence ID" value="AKV01352.1"/>
    <property type="molecule type" value="Genomic_DNA"/>
</dbReference>
<evidence type="ECO:0000256" key="1">
    <source>
        <dbReference type="SAM" id="MobiDB-lite"/>
    </source>
</evidence>
<feature type="region of interest" description="Disordered" evidence="1">
    <location>
        <begin position="1"/>
        <end position="60"/>
    </location>
</feature>
<accession>A0A0K1Q6S8</accession>
<gene>
    <name evidence="2" type="ORF">AKJ09_08015</name>
</gene>
<dbReference type="STRING" id="1391654.AKJ09_08015"/>
<dbReference type="Proteomes" id="UP000064967">
    <property type="component" value="Chromosome"/>
</dbReference>